<sequence length="272" mass="32309">MLDQSQRTLAIELLSFNGYSIEAERLIRLDKTLWDDDQLWENVFRTSSYCYNDDNSGTWLTRAAANGDYRTVERLVAINKNIQNQDADIIPLKLLNHQDMNAKGPLYWALRSNSISTFELLKKDIMFLEFDDIDDVIYRCLEYINDTTLLYLMYSKQITYEKHRNYISRVKQNGWSVLHALSNRWNDYSNGVITWGEPWIRVAKELGIRPEDYIYHYRRISDEDQAFVKNHLEAFYPDKKNAECYKCGRKGHHYMDCNCERHVDGGPRYYMS</sequence>
<dbReference type="InterPro" id="IPR036770">
    <property type="entry name" value="Ankyrin_rpt-contain_sf"/>
</dbReference>
<dbReference type="AlphaFoldDB" id="A0A6C0ANL0"/>
<accession>A0A6C0ANL0</accession>
<evidence type="ECO:0000259" key="1">
    <source>
        <dbReference type="PROSITE" id="PS50158"/>
    </source>
</evidence>
<dbReference type="EMBL" id="MN740734">
    <property type="protein sequence ID" value="QHS81348.1"/>
    <property type="molecule type" value="Genomic_DNA"/>
</dbReference>
<dbReference type="GO" id="GO:0008270">
    <property type="term" value="F:zinc ion binding"/>
    <property type="evidence" value="ECO:0007669"/>
    <property type="project" value="InterPro"/>
</dbReference>
<proteinExistence type="predicted"/>
<protein>
    <recommendedName>
        <fullName evidence="1">CCHC-type domain-containing protein</fullName>
    </recommendedName>
</protein>
<dbReference type="SUPFAM" id="SSF48403">
    <property type="entry name" value="Ankyrin repeat"/>
    <property type="match status" value="1"/>
</dbReference>
<dbReference type="InterPro" id="IPR001878">
    <property type="entry name" value="Znf_CCHC"/>
</dbReference>
<dbReference type="Gene3D" id="1.25.40.20">
    <property type="entry name" value="Ankyrin repeat-containing domain"/>
    <property type="match status" value="1"/>
</dbReference>
<organism evidence="2">
    <name type="scientific">viral metagenome</name>
    <dbReference type="NCBI Taxonomy" id="1070528"/>
    <lineage>
        <taxon>unclassified sequences</taxon>
        <taxon>metagenomes</taxon>
        <taxon>organismal metagenomes</taxon>
    </lineage>
</organism>
<feature type="domain" description="CCHC-type" evidence="1">
    <location>
        <begin position="244"/>
        <end position="257"/>
    </location>
</feature>
<evidence type="ECO:0000313" key="2">
    <source>
        <dbReference type="EMBL" id="QHS81348.1"/>
    </source>
</evidence>
<name>A0A6C0ANL0_9ZZZZ</name>
<reference evidence="2" key="1">
    <citation type="journal article" date="2020" name="Nature">
        <title>Giant virus diversity and host interactions through global metagenomics.</title>
        <authorList>
            <person name="Schulz F."/>
            <person name="Roux S."/>
            <person name="Paez-Espino D."/>
            <person name="Jungbluth S."/>
            <person name="Walsh D.A."/>
            <person name="Denef V.J."/>
            <person name="McMahon K.D."/>
            <person name="Konstantinidis K.T."/>
            <person name="Eloe-Fadrosh E.A."/>
            <person name="Kyrpides N.C."/>
            <person name="Woyke T."/>
        </authorList>
    </citation>
    <scope>NUCLEOTIDE SEQUENCE</scope>
    <source>
        <strain evidence="2">GVMAG-S-1101161-73</strain>
    </source>
</reference>
<dbReference type="PROSITE" id="PS50158">
    <property type="entry name" value="ZF_CCHC"/>
    <property type="match status" value="1"/>
</dbReference>
<dbReference type="GO" id="GO:0003676">
    <property type="term" value="F:nucleic acid binding"/>
    <property type="evidence" value="ECO:0007669"/>
    <property type="project" value="InterPro"/>
</dbReference>